<dbReference type="Pfam" id="PF00561">
    <property type="entry name" value="Abhydrolase_1"/>
    <property type="match status" value="1"/>
</dbReference>
<dbReference type="InterPro" id="IPR000073">
    <property type="entry name" value="AB_hydrolase_1"/>
</dbReference>
<dbReference type="InterPro" id="IPR050228">
    <property type="entry name" value="Carboxylesterase_BioH"/>
</dbReference>
<dbReference type="PRINTS" id="PR00111">
    <property type="entry name" value="ABHYDROLASE"/>
</dbReference>
<dbReference type="Gene3D" id="3.40.50.1820">
    <property type="entry name" value="alpha/beta hydrolase"/>
    <property type="match status" value="1"/>
</dbReference>
<dbReference type="Proteomes" id="UP001549145">
    <property type="component" value="Unassembled WGS sequence"/>
</dbReference>
<evidence type="ECO:0000259" key="1">
    <source>
        <dbReference type="Pfam" id="PF00561"/>
    </source>
</evidence>
<gene>
    <name evidence="2" type="ORF">ABID43_005179</name>
</gene>
<proteinExistence type="predicted"/>
<evidence type="ECO:0000313" key="3">
    <source>
        <dbReference type="Proteomes" id="UP001549145"/>
    </source>
</evidence>
<feature type="domain" description="AB hydrolase-1" evidence="1">
    <location>
        <begin position="66"/>
        <end position="170"/>
    </location>
</feature>
<reference evidence="2 3" key="1">
    <citation type="submission" date="2024-06" db="EMBL/GenBank/DDBJ databases">
        <title>Genomic Encyclopedia of Type Strains, Phase IV (KMG-IV): sequencing the most valuable type-strain genomes for metagenomic binning, comparative biology and taxonomic classification.</title>
        <authorList>
            <person name="Goeker M."/>
        </authorList>
    </citation>
    <scope>NUCLEOTIDE SEQUENCE [LARGE SCALE GENOMIC DNA]</scope>
    <source>
        <strain evidence="2 3">DSM 21331</strain>
    </source>
</reference>
<dbReference type="PANTHER" id="PTHR43194:SF5">
    <property type="entry name" value="PIMELOYL-[ACYL-CARRIER PROTEIN] METHYL ESTER ESTERASE"/>
    <property type="match status" value="1"/>
</dbReference>
<dbReference type="EMBL" id="JBEPMM010000034">
    <property type="protein sequence ID" value="MET3695610.1"/>
    <property type="molecule type" value="Genomic_DNA"/>
</dbReference>
<sequence length="306" mass="33632">MSLRWILVTASGIIAGRVLVNTLARRRARQARSADLGRLAVRQVRVDGKTMQARVTVDAVPDDRLPVILVHGLGMSSRYMIPLARHLAPHFRVYVPDLPGFGLSEKPCRTLTVRELADALASWMHAVGVGRAAFVGNSLGCEVLVELALFHPQLVERLVLQGPTPDPEARGLVRQIVGFFAIAPFERWSLAWVALTDYARGGIGRYILTLRSMVDNHIAQKVQRVTQPTLVVWGTRDYIVPYAFVASLAGSLPYGRLAVIPDVAHGINYSHPEAFTAVLLPFLFGDAAKTRRTEPNPGGQRIVARQ</sequence>
<protein>
    <submittedName>
        <fullName evidence="2">Pimeloyl-ACP methyl ester carboxylesterase</fullName>
    </submittedName>
</protein>
<organism evidence="2 3">
    <name type="scientific">Methylobacterium goesingense</name>
    <dbReference type="NCBI Taxonomy" id="243690"/>
    <lineage>
        <taxon>Bacteria</taxon>
        <taxon>Pseudomonadati</taxon>
        <taxon>Pseudomonadota</taxon>
        <taxon>Alphaproteobacteria</taxon>
        <taxon>Hyphomicrobiales</taxon>
        <taxon>Methylobacteriaceae</taxon>
        <taxon>Methylobacterium</taxon>
    </lineage>
</organism>
<dbReference type="PANTHER" id="PTHR43194">
    <property type="entry name" value="HYDROLASE ALPHA/BETA FOLD FAMILY"/>
    <property type="match status" value="1"/>
</dbReference>
<dbReference type="InterPro" id="IPR029058">
    <property type="entry name" value="AB_hydrolase_fold"/>
</dbReference>
<accession>A0ABV2LFU2</accession>
<keyword evidence="3" id="KW-1185">Reference proteome</keyword>
<evidence type="ECO:0000313" key="2">
    <source>
        <dbReference type="EMBL" id="MET3695610.1"/>
    </source>
</evidence>
<name>A0ABV2LFU2_9HYPH</name>
<dbReference type="RefSeq" id="WP_238278606.1">
    <property type="nucleotide sequence ID" value="NZ_BPQL01000040.1"/>
</dbReference>
<dbReference type="SUPFAM" id="SSF53474">
    <property type="entry name" value="alpha/beta-Hydrolases"/>
    <property type="match status" value="1"/>
</dbReference>
<comment type="caution">
    <text evidence="2">The sequence shown here is derived from an EMBL/GenBank/DDBJ whole genome shotgun (WGS) entry which is preliminary data.</text>
</comment>